<organism evidence="2">
    <name type="scientific">marine metagenome</name>
    <dbReference type="NCBI Taxonomy" id="408172"/>
    <lineage>
        <taxon>unclassified sequences</taxon>
        <taxon>metagenomes</taxon>
        <taxon>ecological metagenomes</taxon>
    </lineage>
</organism>
<dbReference type="PANTHER" id="PTHR32114:SF2">
    <property type="entry name" value="ABC TRANSPORTER ABCH.3"/>
    <property type="match status" value="1"/>
</dbReference>
<gene>
    <name evidence="2" type="ORF">METZ01_LOCUS131443</name>
</gene>
<dbReference type="PANTHER" id="PTHR32114">
    <property type="entry name" value="ABC TRANSPORTER ABCH.3"/>
    <property type="match status" value="1"/>
</dbReference>
<dbReference type="EMBL" id="UINC01018662">
    <property type="protein sequence ID" value="SVA78589.1"/>
    <property type="molecule type" value="Genomic_DNA"/>
</dbReference>
<name>A0A381YNP5_9ZZZZ</name>
<keyword evidence="1" id="KW-0175">Coiled coil</keyword>
<evidence type="ECO:0000313" key="2">
    <source>
        <dbReference type="EMBL" id="SVA78589.1"/>
    </source>
</evidence>
<sequence>MSVGNVTQAVTLNQNELTLVLGNNVDLGSDGARNGTGKTTLINALSYGLYGKALTNIKQNNLINKTNGKGMMVTVDFSYNENDYRIERGRSPNVFHFMRDGMELGDNDVENAGQGEMRLTQVEVESIIGLSHAMFKHIVALNTYTEPFLALRAGDQRELIEELLGITELSRKAEALKEISKNTREQIKEEEYSLKGKEDTNARILKSIKDIERRQKVWTNKQTTDLGTLETELSSLTHLDIESELKNHALLVTYNENMTAKSTATSWIDSIESDNSKQNKLIERLDNEIKLIEEHKCHACGQEIHDEKQGEILTNKNTLKKEAVDQITLNGNSLAEHNTLIENIGDIGEKPVTFYQTLSDAYEHQTSVEKLAEQIELNKNTEDPYAEQIADMRDSALEEVDYGHMNSLVSLQEHQEFLLKLLTNKDSFIRKKIIDQNLSYLNQRLASYLDRLGLPHDVVFQSDLTVEITEMGRDLDFDNLSRGERNRLILGLSWSFRDIFESLYSTINVLFVDELIDSGLDTNGVESSLAVLKKMARDGNRSVYLISHKDELQGRVQSVLNVIKENGFTSFSHEEETTTTI</sequence>
<feature type="coiled-coil region" evidence="1">
    <location>
        <begin position="268"/>
        <end position="295"/>
    </location>
</feature>
<dbReference type="SUPFAM" id="SSF52540">
    <property type="entry name" value="P-loop containing nucleoside triphosphate hydrolases"/>
    <property type="match status" value="1"/>
</dbReference>
<proteinExistence type="predicted"/>
<dbReference type="AlphaFoldDB" id="A0A381YNP5"/>
<dbReference type="Gene3D" id="3.40.50.300">
    <property type="entry name" value="P-loop containing nucleotide triphosphate hydrolases"/>
    <property type="match status" value="2"/>
</dbReference>
<accession>A0A381YNP5</accession>
<reference evidence="2" key="1">
    <citation type="submission" date="2018-05" db="EMBL/GenBank/DDBJ databases">
        <authorList>
            <person name="Lanie J.A."/>
            <person name="Ng W.-L."/>
            <person name="Kazmierczak K.M."/>
            <person name="Andrzejewski T.M."/>
            <person name="Davidsen T.M."/>
            <person name="Wayne K.J."/>
            <person name="Tettelin H."/>
            <person name="Glass J.I."/>
            <person name="Rusch D."/>
            <person name="Podicherti R."/>
            <person name="Tsui H.-C.T."/>
            <person name="Winkler M.E."/>
        </authorList>
    </citation>
    <scope>NUCLEOTIDE SEQUENCE</scope>
</reference>
<protein>
    <recommendedName>
        <fullName evidence="3">Rad50/SbcC-type AAA domain-containing protein</fullName>
    </recommendedName>
</protein>
<evidence type="ECO:0008006" key="3">
    <source>
        <dbReference type="Google" id="ProtNLM"/>
    </source>
</evidence>
<evidence type="ECO:0000256" key="1">
    <source>
        <dbReference type="SAM" id="Coils"/>
    </source>
</evidence>
<dbReference type="InterPro" id="IPR027417">
    <property type="entry name" value="P-loop_NTPase"/>
</dbReference>